<evidence type="ECO:0000259" key="3">
    <source>
        <dbReference type="PROSITE" id="PS50977"/>
    </source>
</evidence>
<dbReference type="PROSITE" id="PS50977">
    <property type="entry name" value="HTH_TETR_2"/>
    <property type="match status" value="1"/>
</dbReference>
<feature type="domain" description="HTH tetR-type" evidence="3">
    <location>
        <begin position="13"/>
        <end position="73"/>
    </location>
</feature>
<evidence type="ECO:0000313" key="4">
    <source>
        <dbReference type="EMBL" id="MVO98056.1"/>
    </source>
</evidence>
<dbReference type="GO" id="GO:0003677">
    <property type="term" value="F:DNA binding"/>
    <property type="evidence" value="ECO:0007669"/>
    <property type="project" value="UniProtKB-UniRule"/>
</dbReference>
<dbReference type="EMBL" id="RHLK01000001">
    <property type="protein sequence ID" value="MVO98056.1"/>
    <property type="molecule type" value="Genomic_DNA"/>
</dbReference>
<accession>A0A7X3JXG6</accession>
<dbReference type="Pfam" id="PF00440">
    <property type="entry name" value="TetR_N"/>
    <property type="match status" value="1"/>
</dbReference>
<comment type="caution">
    <text evidence="4">The sequence shown here is derived from an EMBL/GenBank/DDBJ whole genome shotgun (WGS) entry which is preliminary data.</text>
</comment>
<name>A0A7X3JXG6_9BACL</name>
<dbReference type="AlphaFoldDB" id="A0A7X3JXG6"/>
<keyword evidence="5" id="KW-1185">Reference proteome</keyword>
<reference evidence="4 5" key="1">
    <citation type="journal article" date="2019" name="Microorganisms">
        <title>Paenibacillus lutrae sp. nov., A Chitinolytic Species Isolated from A River Otter in Castril Natural Park, Granada, Spain.</title>
        <authorList>
            <person name="Rodriguez M."/>
            <person name="Reina J.C."/>
            <person name="Bejar V."/>
            <person name="Llamas I."/>
        </authorList>
    </citation>
    <scope>NUCLEOTIDE SEQUENCE [LARGE SCALE GENOMIC DNA]</scope>
    <source>
        <strain evidence="4 5">N10</strain>
    </source>
</reference>
<sequence length="197" mass="22578">MPRNPEKDQQLREQRKQQILQSALQVFFRKGYSGAKVSEIASEAGISHANLYNFYKSKDDMYEALLDYVQDFYGQLTIEASRQLGSAKEKLLWHCRHLLNSSVKVEYIYLIVQTPSSDSIPENIRSKAAAKARENLEPLIRIMQESHREGKAVSDQPEMMALCYLSLIQGLAVCRFRGFGELSQPLPEEVVRFFIAD</sequence>
<keyword evidence="1 2" id="KW-0238">DNA-binding</keyword>
<dbReference type="InterPro" id="IPR001647">
    <property type="entry name" value="HTH_TetR"/>
</dbReference>
<evidence type="ECO:0000313" key="5">
    <source>
        <dbReference type="Proteomes" id="UP000490800"/>
    </source>
</evidence>
<feature type="DNA-binding region" description="H-T-H motif" evidence="2">
    <location>
        <begin position="36"/>
        <end position="55"/>
    </location>
</feature>
<dbReference type="InterPro" id="IPR009057">
    <property type="entry name" value="Homeodomain-like_sf"/>
</dbReference>
<proteinExistence type="predicted"/>
<dbReference type="PRINTS" id="PR00455">
    <property type="entry name" value="HTHTETR"/>
</dbReference>
<organism evidence="4 5">
    <name type="scientific">Paenibacillus lutrae</name>
    <dbReference type="NCBI Taxonomy" id="2078573"/>
    <lineage>
        <taxon>Bacteria</taxon>
        <taxon>Bacillati</taxon>
        <taxon>Bacillota</taxon>
        <taxon>Bacilli</taxon>
        <taxon>Bacillales</taxon>
        <taxon>Paenibacillaceae</taxon>
        <taxon>Paenibacillus</taxon>
    </lineage>
</organism>
<protein>
    <submittedName>
        <fullName evidence="4">TetR family transcriptional regulator</fullName>
    </submittedName>
</protein>
<dbReference type="SUPFAM" id="SSF46689">
    <property type="entry name" value="Homeodomain-like"/>
    <property type="match status" value="1"/>
</dbReference>
<dbReference type="Gene3D" id="1.10.357.10">
    <property type="entry name" value="Tetracycline Repressor, domain 2"/>
    <property type="match status" value="1"/>
</dbReference>
<dbReference type="Proteomes" id="UP000490800">
    <property type="component" value="Unassembled WGS sequence"/>
</dbReference>
<dbReference type="PANTHER" id="PTHR43479">
    <property type="entry name" value="ACREF/ENVCD OPERON REPRESSOR-RELATED"/>
    <property type="match status" value="1"/>
</dbReference>
<dbReference type="RefSeq" id="WP_157331905.1">
    <property type="nucleotide sequence ID" value="NZ_RHLK01000001.1"/>
</dbReference>
<dbReference type="PANTHER" id="PTHR43479:SF11">
    <property type="entry name" value="ACREF_ENVCD OPERON REPRESSOR-RELATED"/>
    <property type="match status" value="1"/>
</dbReference>
<dbReference type="OrthoDB" id="2373640at2"/>
<evidence type="ECO:0000256" key="2">
    <source>
        <dbReference type="PROSITE-ProRule" id="PRU00335"/>
    </source>
</evidence>
<evidence type="ECO:0000256" key="1">
    <source>
        <dbReference type="ARBA" id="ARBA00023125"/>
    </source>
</evidence>
<gene>
    <name evidence="4" type="ORF">EDM21_00610</name>
</gene>
<dbReference type="InterPro" id="IPR050624">
    <property type="entry name" value="HTH-type_Tx_Regulator"/>
</dbReference>